<dbReference type="STRING" id="321339.SAMN05444340_10189"/>
<dbReference type="InterPro" id="IPR037359">
    <property type="entry name" value="NST/OST"/>
</dbReference>
<evidence type="ECO:0000259" key="4">
    <source>
        <dbReference type="Pfam" id="PF00685"/>
    </source>
</evidence>
<feature type="region of interest" description="Disordered" evidence="3">
    <location>
        <begin position="293"/>
        <end position="316"/>
    </location>
</feature>
<dbReference type="PANTHER" id="PTHR10605">
    <property type="entry name" value="HEPARAN SULFATE SULFOTRANSFERASE"/>
    <property type="match status" value="1"/>
</dbReference>
<feature type="domain" description="Sulfotransferase" evidence="4">
    <location>
        <begin position="11"/>
        <end position="202"/>
    </location>
</feature>
<proteinExistence type="predicted"/>
<dbReference type="GO" id="GO:0008146">
    <property type="term" value="F:sulfotransferase activity"/>
    <property type="evidence" value="ECO:0007669"/>
    <property type="project" value="InterPro"/>
</dbReference>
<dbReference type="Gene3D" id="3.40.50.300">
    <property type="entry name" value="P-loop containing nucleotide triphosphate hydrolases"/>
    <property type="match status" value="1"/>
</dbReference>
<organism evidence="5 6">
    <name type="scientific">Citreimonas salinaria</name>
    <dbReference type="NCBI Taxonomy" id="321339"/>
    <lineage>
        <taxon>Bacteria</taxon>
        <taxon>Pseudomonadati</taxon>
        <taxon>Pseudomonadota</taxon>
        <taxon>Alphaproteobacteria</taxon>
        <taxon>Rhodobacterales</taxon>
        <taxon>Roseobacteraceae</taxon>
        <taxon>Citreimonas</taxon>
    </lineage>
</organism>
<dbReference type="Proteomes" id="UP000199286">
    <property type="component" value="Unassembled WGS sequence"/>
</dbReference>
<evidence type="ECO:0000313" key="6">
    <source>
        <dbReference type="Proteomes" id="UP000199286"/>
    </source>
</evidence>
<evidence type="ECO:0000256" key="1">
    <source>
        <dbReference type="ARBA" id="ARBA00022679"/>
    </source>
</evidence>
<evidence type="ECO:0000256" key="2">
    <source>
        <dbReference type="ARBA" id="ARBA00023180"/>
    </source>
</evidence>
<reference evidence="5 6" key="1">
    <citation type="submission" date="2016-10" db="EMBL/GenBank/DDBJ databases">
        <authorList>
            <person name="de Groot N.N."/>
        </authorList>
    </citation>
    <scope>NUCLEOTIDE SEQUENCE [LARGE SCALE GENOMIC DNA]</scope>
    <source>
        <strain evidence="5 6">DSM 26880</strain>
    </source>
</reference>
<evidence type="ECO:0000256" key="3">
    <source>
        <dbReference type="SAM" id="MobiDB-lite"/>
    </source>
</evidence>
<dbReference type="InterPro" id="IPR000863">
    <property type="entry name" value="Sulfotransferase_dom"/>
</dbReference>
<dbReference type="EMBL" id="FNPF01000001">
    <property type="protein sequence ID" value="SDX84152.1"/>
    <property type="molecule type" value="Genomic_DNA"/>
</dbReference>
<dbReference type="SUPFAM" id="SSF52540">
    <property type="entry name" value="P-loop containing nucleoside triphosphate hydrolases"/>
    <property type="match status" value="1"/>
</dbReference>
<evidence type="ECO:0000313" key="5">
    <source>
        <dbReference type="EMBL" id="SDX84152.1"/>
    </source>
</evidence>
<name>A0A1H3EZB3_9RHOB</name>
<protein>
    <submittedName>
        <fullName evidence="5">Sulfotransferase domain-containing protein</fullName>
    </submittedName>
</protein>
<dbReference type="InterPro" id="IPR027417">
    <property type="entry name" value="P-loop_NTPase"/>
</dbReference>
<dbReference type="AlphaFoldDB" id="A0A1H3EZB3"/>
<sequence length="316" mass="35407">MVEVADTVRFPDLFLIGAPKCGTTSLFSWLRAHPDTFLAIKEPNFLSHDVFDTAGMPGAITSWDEYRAKVCPPEADRLLTGDATPKYLYSQSAFDILAARRDRVRLIAILRNPVDLAIAMHAQNVREGRDPRVDFETAWDQGPLREGDRLTDYHFWGQPGEHLARYAEVFAPDRLKVLILEEEMRQAPARAYAEVLDFLGLAPHQLARYDVANPRLGFRSARLQGGSRRMRRAVVRGLSRLGLNPPATGVLRAMDRLNHSKPGAGAPSAELRQRVADALLDDARKIASTLGRSSLPWDDFRWPEAPDPQRIQEHGA</sequence>
<keyword evidence="6" id="KW-1185">Reference proteome</keyword>
<keyword evidence="1 5" id="KW-0808">Transferase</keyword>
<keyword evidence="2" id="KW-0325">Glycoprotein</keyword>
<dbReference type="Pfam" id="PF00685">
    <property type="entry name" value="Sulfotransfer_1"/>
    <property type="match status" value="1"/>
</dbReference>
<accession>A0A1H3EZB3</accession>
<dbReference type="PANTHER" id="PTHR10605:SF56">
    <property type="entry name" value="BIFUNCTIONAL HEPARAN SULFATE N-DEACETYLASE_N-SULFOTRANSFERASE"/>
    <property type="match status" value="1"/>
</dbReference>
<gene>
    <name evidence="5" type="ORF">SAMN05444340_10189</name>
</gene>